<name>A0A6L5Y7P0_9FIRM</name>
<proteinExistence type="predicted"/>
<gene>
    <name evidence="1" type="ORF">FYJ64_06980</name>
</gene>
<dbReference type="EMBL" id="VUMZ01000006">
    <property type="protein sequence ID" value="MST52052.1"/>
    <property type="molecule type" value="Genomic_DNA"/>
</dbReference>
<reference evidence="1 2" key="1">
    <citation type="submission" date="2019-08" db="EMBL/GenBank/DDBJ databases">
        <title>In-depth cultivation of the pig gut microbiome towards novel bacterial diversity and tailored functional studies.</title>
        <authorList>
            <person name="Wylensek D."/>
            <person name="Hitch T.C.A."/>
            <person name="Clavel T."/>
        </authorList>
    </citation>
    <scope>NUCLEOTIDE SEQUENCE [LARGE SCALE GENOMIC DNA]</scope>
    <source>
        <strain evidence="1 2">WCA-MUC-591-APC-3H</strain>
    </source>
</reference>
<dbReference type="InterPro" id="IPR017946">
    <property type="entry name" value="PLC-like_Pdiesterase_TIM-brl"/>
</dbReference>
<evidence type="ECO:0008006" key="3">
    <source>
        <dbReference type="Google" id="ProtNLM"/>
    </source>
</evidence>
<dbReference type="GO" id="GO:0008081">
    <property type="term" value="F:phosphoric diester hydrolase activity"/>
    <property type="evidence" value="ECO:0007669"/>
    <property type="project" value="InterPro"/>
</dbReference>
<dbReference type="PANTHER" id="PTHR46211">
    <property type="entry name" value="GLYCEROPHOSPHORYL DIESTER PHOSPHODIESTERASE"/>
    <property type="match status" value="1"/>
</dbReference>
<dbReference type="SUPFAM" id="SSF51695">
    <property type="entry name" value="PLC-like phosphodiesterases"/>
    <property type="match status" value="1"/>
</dbReference>
<dbReference type="Proteomes" id="UP000474676">
    <property type="component" value="Unassembled WGS sequence"/>
</dbReference>
<dbReference type="GO" id="GO:0006629">
    <property type="term" value="P:lipid metabolic process"/>
    <property type="evidence" value="ECO:0007669"/>
    <property type="project" value="InterPro"/>
</dbReference>
<comment type="caution">
    <text evidence="1">The sequence shown here is derived from an EMBL/GenBank/DDBJ whole genome shotgun (WGS) entry which is preliminary data.</text>
</comment>
<protein>
    <recommendedName>
        <fullName evidence="3">GP-PDE domain-containing protein</fullName>
    </recommendedName>
</protein>
<dbReference type="AlphaFoldDB" id="A0A6L5Y7P0"/>
<sequence length="275" mass="30884">MKLRKRARLIIAIHIGGVLLCTVAAFPITVHAATVKYVAHAGFLSNETMRTNTKEAFEAAGKAGFWGCECDINEANHMVIVTAHDSEINGKSLRSFSYKNVIKTINNRTDDKYRTKGAATFGDFARACKKYKMVPVVEVKSGMTKAGIRKSVRFLHKTGVLSKRTVYLGFRNKPAEYAVYAKKYARQKYGVQIKAIVTIKNAKDTSKAKKFAKKYKMNGICINDSQVNSKFYKNSKGLDRHAWVSGHQKMFTLAEIQQMRKYGIQTIILNGIPQK</sequence>
<evidence type="ECO:0000313" key="1">
    <source>
        <dbReference type="EMBL" id="MST52052.1"/>
    </source>
</evidence>
<accession>A0A6L5Y7P0</accession>
<evidence type="ECO:0000313" key="2">
    <source>
        <dbReference type="Proteomes" id="UP000474676"/>
    </source>
</evidence>
<keyword evidence="2" id="KW-1185">Reference proteome</keyword>
<dbReference type="PANTHER" id="PTHR46211:SF1">
    <property type="entry name" value="GLYCEROPHOSPHODIESTER PHOSPHODIESTERASE, CYTOPLASMIC"/>
    <property type="match status" value="1"/>
</dbReference>
<dbReference type="Gene3D" id="3.20.20.190">
    <property type="entry name" value="Phosphatidylinositol (PI) phosphodiesterase"/>
    <property type="match status" value="1"/>
</dbReference>
<dbReference type="RefSeq" id="WP_154574480.1">
    <property type="nucleotide sequence ID" value="NZ_VUMZ01000006.1"/>
</dbReference>
<dbReference type="GeneID" id="303115065"/>
<organism evidence="1 2">
    <name type="scientific">Hornefia butyriciproducens</name>
    <dbReference type="NCBI Taxonomy" id="2652293"/>
    <lineage>
        <taxon>Bacteria</taxon>
        <taxon>Bacillati</taxon>
        <taxon>Bacillota</taxon>
        <taxon>Clostridia</taxon>
        <taxon>Peptostreptococcales</taxon>
        <taxon>Anaerovoracaceae</taxon>
        <taxon>Hornefia</taxon>
    </lineage>
</organism>